<evidence type="ECO:0008006" key="4">
    <source>
        <dbReference type="Google" id="ProtNLM"/>
    </source>
</evidence>
<feature type="compositionally biased region" description="Polar residues" evidence="1">
    <location>
        <begin position="552"/>
        <end position="580"/>
    </location>
</feature>
<dbReference type="STRING" id="40998.A0A2P7Z0X9"/>
<accession>A0A2P7Z0X9</accession>
<dbReference type="InterPro" id="IPR029033">
    <property type="entry name" value="His_PPase_superfam"/>
</dbReference>
<evidence type="ECO:0000256" key="1">
    <source>
        <dbReference type="SAM" id="MobiDB-lite"/>
    </source>
</evidence>
<dbReference type="InterPro" id="IPR051710">
    <property type="entry name" value="Phosphatase_SH3-domain"/>
</dbReference>
<dbReference type="OrthoDB" id="3898179at2759"/>
<dbReference type="EMBL" id="NHZQ01000342">
    <property type="protein sequence ID" value="PSK41867.1"/>
    <property type="molecule type" value="Genomic_DNA"/>
</dbReference>
<evidence type="ECO:0000313" key="3">
    <source>
        <dbReference type="Proteomes" id="UP000243723"/>
    </source>
</evidence>
<gene>
    <name evidence="2" type="ORF">B9Z65_9253</name>
</gene>
<organism evidence="2 3">
    <name type="scientific">Elsinoe australis</name>
    <dbReference type="NCBI Taxonomy" id="40998"/>
    <lineage>
        <taxon>Eukaryota</taxon>
        <taxon>Fungi</taxon>
        <taxon>Dikarya</taxon>
        <taxon>Ascomycota</taxon>
        <taxon>Pezizomycotina</taxon>
        <taxon>Dothideomycetes</taxon>
        <taxon>Dothideomycetidae</taxon>
        <taxon>Myriangiales</taxon>
        <taxon>Elsinoaceae</taxon>
        <taxon>Elsinoe</taxon>
    </lineage>
</organism>
<proteinExistence type="predicted"/>
<dbReference type="InterPro" id="IPR013078">
    <property type="entry name" value="His_Pase_superF_clade-1"/>
</dbReference>
<dbReference type="SMART" id="SM00855">
    <property type="entry name" value="PGAM"/>
    <property type="match status" value="1"/>
</dbReference>
<dbReference type="AlphaFoldDB" id="A0A2P7Z0X9"/>
<feature type="region of interest" description="Disordered" evidence="1">
    <location>
        <begin position="236"/>
        <end position="286"/>
    </location>
</feature>
<feature type="compositionally biased region" description="Polar residues" evidence="1">
    <location>
        <begin position="481"/>
        <end position="490"/>
    </location>
</feature>
<dbReference type="PANTHER" id="PTHR16469:SF27">
    <property type="entry name" value="UBIQUITIN-ASSOCIATED AND SH3 DOMAIN-CONTAINING BA-RELATED"/>
    <property type="match status" value="1"/>
</dbReference>
<feature type="compositionally biased region" description="Low complexity" evidence="1">
    <location>
        <begin position="585"/>
        <end position="596"/>
    </location>
</feature>
<feature type="region of interest" description="Disordered" evidence="1">
    <location>
        <begin position="449"/>
        <end position="730"/>
    </location>
</feature>
<feature type="compositionally biased region" description="Basic and acidic residues" evidence="1">
    <location>
        <begin position="606"/>
        <end position="627"/>
    </location>
</feature>
<dbReference type="PANTHER" id="PTHR16469">
    <property type="entry name" value="UBIQUITIN-ASSOCIATED AND SH3 DOMAIN-CONTAINING BA-RELATED"/>
    <property type="match status" value="1"/>
</dbReference>
<feature type="compositionally biased region" description="Polar residues" evidence="1">
    <location>
        <begin position="685"/>
        <end position="694"/>
    </location>
</feature>
<protein>
    <recommendedName>
        <fullName evidence="4">Phosphoglycerate mutase family protein</fullName>
    </recommendedName>
</protein>
<feature type="region of interest" description="Disordered" evidence="1">
    <location>
        <begin position="71"/>
        <end position="93"/>
    </location>
</feature>
<sequence length="730" mass="78745">MGKQPAVIIIARHGSRLDAADKSWHLSSPTPYDPPLTYGGFNQSRTLGLRIASLLQAREESANGEIPVEPHELTTANGGHDSIAPEVKPPSRKRKHKVFVHSSPFQRCVQTGIGISAGISQYQGIVAGRAQSESRPRSSREFQPSPRLHAVDATAASVAARSNLLKSLKDQPKQSKTTLRIDACLGEWLSPDYFDLITPPPNSTMMVAGAKADLLRRGEELNSYSYAVSPTLSVPNKGGQGNLWSSGRAPDPTSAPHVADGPLDMKSLSQTLPGRDRTMSYSSGRVSPFGRPVMQRSISSEILNSVGYTPPTPNYAVSPVEPIPRGYVAHARDACVDVDYQWDSMRAPLLWGDGGDYGEEWSAMHKRFRKGLNHLIDWYGEHGSSGLPDEHEAVPGVDGDHESHDAEEEIVVVLVTHGAGCNALIGALTEQPVLIDVGMASLTMAVRKDKPANGHGDHHDSLIPQFGSPTSSPKTDRTARRNGSISTGLSQKYDMKIVASSEHLRPGYDATRPTTPTPSSPSLAASKTVPESRRRSTLLSHAAAGSPLEPTWTISEQGPRPSNMSTALGSIRRLSTQNVGPPQRSGSVSSVTSATGLWMPSTPPLPEHRSDKEPPAERKQSPDRDPLDLSGAPSDNKLGISYVPDTKLGAPLTPTRSKTEDPTTIPRISMTSDTPSRELRDSVSELPQVSSQVPANLGRKLSQKGLWGSAPSGNYERDRTPKRRWTLQQD</sequence>
<dbReference type="SUPFAM" id="SSF53254">
    <property type="entry name" value="Phosphoglycerate mutase-like"/>
    <property type="match status" value="1"/>
</dbReference>
<evidence type="ECO:0000313" key="2">
    <source>
        <dbReference type="EMBL" id="PSK41867.1"/>
    </source>
</evidence>
<reference evidence="2 3" key="1">
    <citation type="submission" date="2017-05" db="EMBL/GenBank/DDBJ databases">
        <title>Draft genome sequence of Elsinoe australis.</title>
        <authorList>
            <person name="Cheng Q."/>
        </authorList>
    </citation>
    <scope>NUCLEOTIDE SEQUENCE [LARGE SCALE GENOMIC DNA]</scope>
    <source>
        <strain evidence="2 3">NL1</strain>
    </source>
</reference>
<dbReference type="Gene3D" id="3.40.50.1240">
    <property type="entry name" value="Phosphoglycerate mutase-like"/>
    <property type="match status" value="2"/>
</dbReference>
<feature type="compositionally biased region" description="Basic and acidic residues" evidence="1">
    <location>
        <begin position="449"/>
        <end position="461"/>
    </location>
</feature>
<name>A0A2P7Z0X9_9PEZI</name>
<keyword evidence="3" id="KW-1185">Reference proteome</keyword>
<comment type="caution">
    <text evidence="2">The sequence shown here is derived from an EMBL/GenBank/DDBJ whole genome shotgun (WGS) entry which is preliminary data.</text>
</comment>
<dbReference type="Proteomes" id="UP000243723">
    <property type="component" value="Unassembled WGS sequence"/>
</dbReference>
<feature type="compositionally biased region" description="Basic residues" evidence="1">
    <location>
        <begin position="720"/>
        <end position="730"/>
    </location>
</feature>